<evidence type="ECO:0000313" key="2">
    <source>
        <dbReference type="Proteomes" id="UP000251889"/>
    </source>
</evidence>
<dbReference type="EMBL" id="QMFY01000004">
    <property type="protein sequence ID" value="RAW01212.1"/>
    <property type="molecule type" value="Genomic_DNA"/>
</dbReference>
<organism evidence="1 2">
    <name type="scientific">Pseudochryseolinea flava</name>
    <dbReference type="NCBI Taxonomy" id="2059302"/>
    <lineage>
        <taxon>Bacteria</taxon>
        <taxon>Pseudomonadati</taxon>
        <taxon>Bacteroidota</taxon>
        <taxon>Cytophagia</taxon>
        <taxon>Cytophagales</taxon>
        <taxon>Fulvivirgaceae</taxon>
        <taxon>Pseudochryseolinea</taxon>
    </lineage>
</organism>
<proteinExistence type="predicted"/>
<dbReference type="AlphaFoldDB" id="A0A364Y3B6"/>
<comment type="caution">
    <text evidence="1">The sequence shown here is derived from an EMBL/GenBank/DDBJ whole genome shotgun (WGS) entry which is preliminary data.</text>
</comment>
<evidence type="ECO:0000313" key="1">
    <source>
        <dbReference type="EMBL" id="RAW01212.1"/>
    </source>
</evidence>
<dbReference type="Proteomes" id="UP000251889">
    <property type="component" value="Unassembled WGS sequence"/>
</dbReference>
<accession>A0A364Y3B6</accession>
<gene>
    <name evidence="1" type="ORF">DQQ10_09870</name>
</gene>
<protein>
    <submittedName>
        <fullName evidence="1">Uncharacterized protein</fullName>
    </submittedName>
</protein>
<reference evidence="1 2" key="1">
    <citation type="submission" date="2018-06" db="EMBL/GenBank/DDBJ databases">
        <title>Chryseolinea flavus sp. nov., a member of the phylum Bacteroidetes isolated from soil.</title>
        <authorList>
            <person name="Li Y."/>
            <person name="Wang J."/>
        </authorList>
    </citation>
    <scope>NUCLEOTIDE SEQUENCE [LARGE SCALE GENOMIC DNA]</scope>
    <source>
        <strain evidence="1 2">SDU1-6</strain>
    </source>
</reference>
<name>A0A364Y3B6_9BACT</name>
<keyword evidence="2" id="KW-1185">Reference proteome</keyword>
<sequence length="68" mass="7511">MASLRLELANDAEHLCETGDLQETKSVDEDVGRADSIYSPHPNSINLPTYLIATPINDSCARSTKFKF</sequence>